<dbReference type="EMBL" id="AQHV01000010">
    <property type="protein sequence ID" value="KKB57171.1"/>
    <property type="molecule type" value="Genomic_DNA"/>
</dbReference>
<evidence type="ECO:0000259" key="7">
    <source>
        <dbReference type="Pfam" id="PF14322"/>
    </source>
</evidence>
<dbReference type="PROSITE" id="PS51257">
    <property type="entry name" value="PROKAR_LIPOPROTEIN"/>
    <property type="match status" value="1"/>
</dbReference>
<dbReference type="PATRIC" id="fig|927665.4.peg.1862"/>
<sequence>MKKILFLFIIGILVTSCSLDRAPKDSLSTATFPKTEKDIEMLVVGCYDGYVDQTFTVYNDVFSDNGYCAINTNWSAYANGKATHSNPGIGWFDYTLITRCNNFLALTENTEVPFKDPNRLKQLRNEVRFLRAWRYYMMATAYGDIPLVTEVISTLEESKIPASPETDIVKFILDELNELSADGNLDVTPKESGRITRGAALALKMRMCLYYKQYEEAIAAADEIEKLGVYNLFTAGTTPYADLFKEANEDNCEIILAAKKVENDYKNQTIIEFCNANDGGWSAFVPIQSLVDAYETSSGLTIEEAEKNGEYDPVHPYKNRDPRFYATVLYSGADWVNPNGVYRIYNTLDRTIDGKPNKDNANDSRNASQSGYTCCKYMSPLTQYSDINNTGLDFIVFRYAEVLLSKAEALIELNRDLDEACNLMDEVRKRAGMPMVDRNKYSTQATLRELLRRERRVEFAFEGLRRSDIVRWGIAKEVLNGPIYATNYGTVIMDTNIPQEERVVIKTGEENKVVLEIRSFKNTYLPIPQSELDRNPNLVQTNFE</sequence>
<reference evidence="8 9" key="1">
    <citation type="submission" date="2013-04" db="EMBL/GenBank/DDBJ databases">
        <title>The Genome Sequence of Parabacteroides goldsteinii DSM 19448.</title>
        <authorList>
            <consortium name="The Broad Institute Genomics Platform"/>
            <person name="Earl A."/>
            <person name="Ward D."/>
            <person name="Feldgarden M."/>
            <person name="Gevers D."/>
            <person name="Martens E."/>
            <person name="Sakamoto M."/>
            <person name="Benno Y."/>
            <person name="Song Y."/>
            <person name="Liu C."/>
            <person name="Lee J."/>
            <person name="Bolanos M."/>
            <person name="Vaisanen M.L."/>
            <person name="Finegold S.M."/>
            <person name="Walker B."/>
            <person name="Young S."/>
            <person name="Zeng Q."/>
            <person name="Gargeya S."/>
            <person name="Fitzgerald M."/>
            <person name="Haas B."/>
            <person name="Abouelleil A."/>
            <person name="Allen A.W."/>
            <person name="Alvarado L."/>
            <person name="Arachchi H.M."/>
            <person name="Berlin A.M."/>
            <person name="Chapman S.B."/>
            <person name="Gainer-Dewar J."/>
            <person name="Goldberg J."/>
            <person name="Griggs A."/>
            <person name="Gujja S."/>
            <person name="Hansen M."/>
            <person name="Howarth C."/>
            <person name="Imamovic A."/>
            <person name="Ireland A."/>
            <person name="Larimer J."/>
            <person name="McCowan C."/>
            <person name="Murphy C."/>
            <person name="Pearson M."/>
            <person name="Poon T.W."/>
            <person name="Priest M."/>
            <person name="Roberts A."/>
            <person name="Saif S."/>
            <person name="Shea T."/>
            <person name="Sisk P."/>
            <person name="Sykes S."/>
            <person name="Wortman J."/>
            <person name="Nusbaum C."/>
            <person name="Birren B."/>
        </authorList>
    </citation>
    <scope>NUCLEOTIDE SEQUENCE [LARGE SCALE GENOMIC DNA]</scope>
    <source>
        <strain evidence="8 9">DSM 19448</strain>
    </source>
</reference>
<keyword evidence="4" id="KW-0472">Membrane</keyword>
<dbReference type="Gene3D" id="1.25.40.390">
    <property type="match status" value="1"/>
</dbReference>
<proteinExistence type="inferred from homology"/>
<dbReference type="Pfam" id="PF07980">
    <property type="entry name" value="SusD_RagB"/>
    <property type="match status" value="1"/>
</dbReference>
<organism evidence="8 9">
    <name type="scientific">Parabacteroides goldsteinii DSM 19448 = WAL 12034</name>
    <dbReference type="NCBI Taxonomy" id="927665"/>
    <lineage>
        <taxon>Bacteria</taxon>
        <taxon>Pseudomonadati</taxon>
        <taxon>Bacteroidota</taxon>
        <taxon>Bacteroidia</taxon>
        <taxon>Bacteroidales</taxon>
        <taxon>Tannerellaceae</taxon>
        <taxon>Parabacteroides</taxon>
    </lineage>
</organism>
<dbReference type="InterPro" id="IPR011990">
    <property type="entry name" value="TPR-like_helical_dom_sf"/>
</dbReference>
<feature type="domain" description="RagB/SusD" evidence="6">
    <location>
        <begin position="268"/>
        <end position="542"/>
    </location>
</feature>
<name>A0A0F5JH86_9BACT</name>
<evidence type="ECO:0000256" key="5">
    <source>
        <dbReference type="ARBA" id="ARBA00023237"/>
    </source>
</evidence>
<dbReference type="AlphaFoldDB" id="A0A0F5JH86"/>
<dbReference type="Pfam" id="PF14322">
    <property type="entry name" value="SusD-like_3"/>
    <property type="match status" value="1"/>
</dbReference>
<evidence type="ECO:0000256" key="1">
    <source>
        <dbReference type="ARBA" id="ARBA00004442"/>
    </source>
</evidence>
<keyword evidence="3" id="KW-0732">Signal</keyword>
<evidence type="ECO:0000256" key="3">
    <source>
        <dbReference type="ARBA" id="ARBA00022729"/>
    </source>
</evidence>
<comment type="similarity">
    <text evidence="2">Belongs to the SusD family.</text>
</comment>
<keyword evidence="5" id="KW-0998">Cell outer membrane</keyword>
<protein>
    <recommendedName>
        <fullName evidence="10">RagB/SusD domain-containing protein</fullName>
    </recommendedName>
</protein>
<dbReference type="Proteomes" id="UP000033047">
    <property type="component" value="Unassembled WGS sequence"/>
</dbReference>
<dbReference type="InterPro" id="IPR012944">
    <property type="entry name" value="SusD_RagB_dom"/>
</dbReference>
<gene>
    <name evidence="8" type="ORF">HMPREF1535_01824</name>
</gene>
<evidence type="ECO:0008006" key="10">
    <source>
        <dbReference type="Google" id="ProtNLM"/>
    </source>
</evidence>
<evidence type="ECO:0000313" key="9">
    <source>
        <dbReference type="Proteomes" id="UP000033047"/>
    </source>
</evidence>
<dbReference type="GO" id="GO:0009279">
    <property type="term" value="C:cell outer membrane"/>
    <property type="evidence" value="ECO:0007669"/>
    <property type="project" value="UniProtKB-SubCell"/>
</dbReference>
<accession>A0A0F5JH86</accession>
<comment type="subcellular location">
    <subcellularLocation>
        <location evidence="1">Cell outer membrane</location>
    </subcellularLocation>
</comment>
<comment type="caution">
    <text evidence="8">The sequence shown here is derived from an EMBL/GenBank/DDBJ whole genome shotgun (WGS) entry which is preliminary data.</text>
</comment>
<evidence type="ECO:0000313" key="8">
    <source>
        <dbReference type="EMBL" id="KKB57171.1"/>
    </source>
</evidence>
<evidence type="ECO:0000256" key="4">
    <source>
        <dbReference type="ARBA" id="ARBA00023136"/>
    </source>
</evidence>
<feature type="domain" description="SusD-like N-terminal" evidence="7">
    <location>
        <begin position="20"/>
        <end position="153"/>
    </location>
</feature>
<dbReference type="HOGENOM" id="CLU_015553_0_0_10"/>
<dbReference type="InterPro" id="IPR033985">
    <property type="entry name" value="SusD-like_N"/>
</dbReference>
<evidence type="ECO:0000259" key="6">
    <source>
        <dbReference type="Pfam" id="PF07980"/>
    </source>
</evidence>
<dbReference type="STRING" id="927665.HMPREF1535_01824"/>
<dbReference type="RefSeq" id="WP_046145906.1">
    <property type="nucleotide sequence ID" value="NZ_KQ033912.1"/>
</dbReference>
<dbReference type="SUPFAM" id="SSF48452">
    <property type="entry name" value="TPR-like"/>
    <property type="match status" value="1"/>
</dbReference>
<evidence type="ECO:0000256" key="2">
    <source>
        <dbReference type="ARBA" id="ARBA00006275"/>
    </source>
</evidence>